<dbReference type="Pfam" id="PF01250">
    <property type="entry name" value="Ribosomal_S6"/>
    <property type="match status" value="1"/>
</dbReference>
<keyword evidence="3" id="KW-0689">Ribosomal protein</keyword>
<evidence type="ECO:0000313" key="4">
    <source>
        <dbReference type="Proteomes" id="UP000288805"/>
    </source>
</evidence>
<evidence type="ECO:0000313" key="3">
    <source>
        <dbReference type="EMBL" id="RVW91611.1"/>
    </source>
</evidence>
<dbReference type="Proteomes" id="UP000288805">
    <property type="component" value="Unassembled WGS sequence"/>
</dbReference>
<feature type="compositionally biased region" description="Low complexity" evidence="2">
    <location>
        <begin position="1"/>
        <end position="23"/>
    </location>
</feature>
<accession>A0A438I4J4</accession>
<keyword evidence="3" id="KW-0687">Ribonucleoprotein</keyword>
<reference evidence="3 4" key="1">
    <citation type="journal article" date="2018" name="PLoS Genet.">
        <title>Population sequencing reveals clonal diversity and ancestral inbreeding in the grapevine cultivar Chardonnay.</title>
        <authorList>
            <person name="Roach M.J."/>
            <person name="Johnson D.L."/>
            <person name="Bohlmann J."/>
            <person name="van Vuuren H.J."/>
            <person name="Jones S.J."/>
            <person name="Pretorius I.S."/>
            <person name="Schmidt S.A."/>
            <person name="Borneman A.R."/>
        </authorList>
    </citation>
    <scope>NUCLEOTIDE SEQUENCE [LARGE SCALE GENOMIC DNA]</scope>
    <source>
        <strain evidence="4">cv. Chardonnay</strain>
        <tissue evidence="3">Leaf</tissue>
    </source>
</reference>
<dbReference type="PANTHER" id="PTHR21011:SF15">
    <property type="entry name" value="SMALL RIBOSOMAL SUBUNIT PROTEIN BS6C"/>
    <property type="match status" value="1"/>
</dbReference>
<feature type="region of interest" description="Disordered" evidence="2">
    <location>
        <begin position="64"/>
        <end position="90"/>
    </location>
</feature>
<dbReference type="Gene3D" id="3.30.70.60">
    <property type="match status" value="1"/>
</dbReference>
<feature type="region of interest" description="Disordered" evidence="2">
    <location>
        <begin position="1"/>
        <end position="24"/>
    </location>
</feature>
<dbReference type="PANTHER" id="PTHR21011">
    <property type="entry name" value="MITOCHONDRIAL 28S RIBOSOMAL PROTEIN S6"/>
    <property type="match status" value="1"/>
</dbReference>
<dbReference type="SUPFAM" id="SSF54995">
    <property type="entry name" value="Ribosomal protein S6"/>
    <property type="match status" value="1"/>
</dbReference>
<dbReference type="GO" id="GO:0006412">
    <property type="term" value="P:translation"/>
    <property type="evidence" value="ECO:0007669"/>
    <property type="project" value="InterPro"/>
</dbReference>
<dbReference type="InterPro" id="IPR000529">
    <property type="entry name" value="Ribosomal_bS6"/>
</dbReference>
<sequence>MASPSLPSSSLLSRFSSAQSSPPITSFTVFSGKQRFVYHPRRAPGLSIRALTLDFSGSFFEGGFGSDDDPNSPPGPGIAAVEDKDEPQCPPGLRQYETMAVLRPDMSEDERLALTQKYEEVRKSGLCLVAEKTRARKENWGFEFLFWKIVKRHNNDRKMRDVEALFRRLNGQVLRRDDEDVMNWWTSKKNLFTVKSFYSSLAPCNVREFPSCIVWNHWVSKKLLVAGGGMYVEVFNRGVIPLAYSIKKKNKAGESNTYLDGIYLLFTYFTKPESMEVLEATLTADDDVIRSSSFKIRKRKY</sequence>
<dbReference type="AlphaFoldDB" id="A0A438I4J4"/>
<protein>
    <submittedName>
        <fullName evidence="3">30S ribosomal protein S6 alpha, chloroplastic</fullName>
    </submittedName>
</protein>
<dbReference type="GO" id="GO:0005840">
    <property type="term" value="C:ribosome"/>
    <property type="evidence" value="ECO:0007669"/>
    <property type="project" value="UniProtKB-KW"/>
</dbReference>
<evidence type="ECO:0000256" key="2">
    <source>
        <dbReference type="SAM" id="MobiDB-lite"/>
    </source>
</evidence>
<organism evidence="3 4">
    <name type="scientific">Vitis vinifera</name>
    <name type="common">Grape</name>
    <dbReference type="NCBI Taxonomy" id="29760"/>
    <lineage>
        <taxon>Eukaryota</taxon>
        <taxon>Viridiplantae</taxon>
        <taxon>Streptophyta</taxon>
        <taxon>Embryophyta</taxon>
        <taxon>Tracheophyta</taxon>
        <taxon>Spermatophyta</taxon>
        <taxon>Magnoliopsida</taxon>
        <taxon>eudicotyledons</taxon>
        <taxon>Gunneridae</taxon>
        <taxon>Pentapetalae</taxon>
        <taxon>rosids</taxon>
        <taxon>Vitales</taxon>
        <taxon>Vitaceae</taxon>
        <taxon>Viteae</taxon>
        <taxon>Vitis</taxon>
    </lineage>
</organism>
<comment type="caution">
    <text evidence="3">The sequence shown here is derived from an EMBL/GenBank/DDBJ whole genome shotgun (WGS) entry which is preliminary data.</text>
</comment>
<proteinExistence type="inferred from homology"/>
<dbReference type="InterPro" id="IPR035980">
    <property type="entry name" value="Ribosomal_bS6_sf"/>
</dbReference>
<dbReference type="InterPro" id="IPR014717">
    <property type="entry name" value="Transl_elong_EF1B/ribsomal_bS6"/>
</dbReference>
<comment type="similarity">
    <text evidence="1">Belongs to the bacterial ribosomal protein bS6 family.</text>
</comment>
<evidence type="ECO:0000256" key="1">
    <source>
        <dbReference type="ARBA" id="ARBA00009512"/>
    </source>
</evidence>
<dbReference type="EMBL" id="QGNW01000143">
    <property type="protein sequence ID" value="RVW91611.1"/>
    <property type="molecule type" value="Genomic_DNA"/>
</dbReference>
<dbReference type="GO" id="GO:0019843">
    <property type="term" value="F:rRNA binding"/>
    <property type="evidence" value="ECO:0007669"/>
    <property type="project" value="InterPro"/>
</dbReference>
<gene>
    <name evidence="3" type="primary">RPS6_5</name>
    <name evidence="3" type="ORF">CK203_024267</name>
</gene>
<name>A0A438I4J4_VITVI</name>
<dbReference type="GO" id="GO:0003735">
    <property type="term" value="F:structural constituent of ribosome"/>
    <property type="evidence" value="ECO:0007669"/>
    <property type="project" value="InterPro"/>
</dbReference>